<proteinExistence type="inferred from homology"/>
<dbReference type="InterPro" id="IPR008909">
    <property type="entry name" value="DALR_anticod-bd"/>
</dbReference>
<evidence type="ECO:0000256" key="8">
    <source>
        <dbReference type="ARBA" id="ARBA00033033"/>
    </source>
</evidence>
<keyword evidence="5 12" id="KW-0067">ATP-binding</keyword>
<dbReference type="FunCoup" id="A0A5N4AGD8">
    <property type="interactions" value="1590"/>
</dbReference>
<dbReference type="PRINTS" id="PR01038">
    <property type="entry name" value="TRNASYNTHARG"/>
</dbReference>
<dbReference type="InParanoid" id="A0A5N4AGD8"/>
<evidence type="ECO:0000256" key="7">
    <source>
        <dbReference type="ARBA" id="ARBA00023146"/>
    </source>
</evidence>
<comment type="catalytic activity">
    <reaction evidence="10">
        <text>tRNA(Arg) + L-arginine + ATP = L-arginyl-tRNA(Arg) + AMP + diphosphate</text>
        <dbReference type="Rhea" id="RHEA:20301"/>
        <dbReference type="Rhea" id="RHEA-COMP:9658"/>
        <dbReference type="Rhea" id="RHEA-COMP:9673"/>
        <dbReference type="ChEBI" id="CHEBI:30616"/>
        <dbReference type="ChEBI" id="CHEBI:32682"/>
        <dbReference type="ChEBI" id="CHEBI:33019"/>
        <dbReference type="ChEBI" id="CHEBI:78442"/>
        <dbReference type="ChEBI" id="CHEBI:78513"/>
        <dbReference type="ChEBI" id="CHEBI:456215"/>
        <dbReference type="EC" id="6.1.1.19"/>
    </reaction>
</comment>
<dbReference type="SUPFAM" id="SSF52374">
    <property type="entry name" value="Nucleotidylyl transferase"/>
    <property type="match status" value="1"/>
</dbReference>
<dbReference type="PANTHER" id="PTHR11956">
    <property type="entry name" value="ARGINYL-TRNA SYNTHETASE"/>
    <property type="match status" value="1"/>
</dbReference>
<dbReference type="GO" id="GO:0004814">
    <property type="term" value="F:arginine-tRNA ligase activity"/>
    <property type="evidence" value="ECO:0007669"/>
    <property type="project" value="UniProtKB-EC"/>
</dbReference>
<dbReference type="Gene3D" id="3.40.50.620">
    <property type="entry name" value="HUPs"/>
    <property type="match status" value="1"/>
</dbReference>
<keyword evidence="6 12" id="KW-0648">Protein biosynthesis</keyword>
<dbReference type="NCBIfam" id="TIGR00456">
    <property type="entry name" value="argS"/>
    <property type="match status" value="1"/>
</dbReference>
<dbReference type="Proteomes" id="UP000327044">
    <property type="component" value="Unassembled WGS sequence"/>
</dbReference>
<dbReference type="GO" id="GO:0006420">
    <property type="term" value="P:arginyl-tRNA aminoacylation"/>
    <property type="evidence" value="ECO:0007669"/>
    <property type="project" value="InterPro"/>
</dbReference>
<dbReference type="GO" id="GO:0005524">
    <property type="term" value="F:ATP binding"/>
    <property type="evidence" value="ECO:0007669"/>
    <property type="project" value="UniProtKB-KW"/>
</dbReference>
<comment type="function">
    <text evidence="11">Catalyzes the attachment of arginine to tRNA(Arg) in a two-step reaction: arginine is first activated by ATP to form Arg-AMP and then transferred to the acceptor end of tRNA(Arg).</text>
</comment>
<dbReference type="GO" id="GO:0005739">
    <property type="term" value="C:mitochondrion"/>
    <property type="evidence" value="ECO:0007669"/>
    <property type="project" value="TreeGrafter"/>
</dbReference>
<evidence type="ECO:0000256" key="1">
    <source>
        <dbReference type="ARBA" id="ARBA00005594"/>
    </source>
</evidence>
<dbReference type="InterPro" id="IPR001278">
    <property type="entry name" value="Arg-tRNA-ligase"/>
</dbReference>
<dbReference type="SMART" id="SM00836">
    <property type="entry name" value="DALR_1"/>
    <property type="match status" value="1"/>
</dbReference>
<protein>
    <recommendedName>
        <fullName evidence="9">Probable arginine--tRNA ligase, mitochondrial</fullName>
        <ecNumber evidence="2">6.1.1.19</ecNumber>
    </recommendedName>
    <alternativeName>
        <fullName evidence="8">Arginyl-tRNA synthetase</fullName>
    </alternativeName>
</protein>
<evidence type="ECO:0000256" key="11">
    <source>
        <dbReference type="ARBA" id="ARBA00049595"/>
    </source>
</evidence>
<dbReference type="SUPFAM" id="SSF47323">
    <property type="entry name" value="Anticodon-binding domain of a subclass of class I aminoacyl-tRNA synthetases"/>
    <property type="match status" value="1"/>
</dbReference>
<dbReference type="Pfam" id="PF00750">
    <property type="entry name" value="tRNA-synt_1d"/>
    <property type="match status" value="1"/>
</dbReference>
<name>A0A5N4AGD8_PHOPY</name>
<accession>A0A5N4AGD8</accession>
<evidence type="ECO:0000256" key="3">
    <source>
        <dbReference type="ARBA" id="ARBA00022598"/>
    </source>
</evidence>
<dbReference type="Gene3D" id="1.10.730.10">
    <property type="entry name" value="Isoleucyl-tRNA Synthetase, Domain 1"/>
    <property type="match status" value="1"/>
</dbReference>
<evidence type="ECO:0000256" key="5">
    <source>
        <dbReference type="ARBA" id="ARBA00022840"/>
    </source>
</evidence>
<evidence type="ECO:0000256" key="4">
    <source>
        <dbReference type="ARBA" id="ARBA00022741"/>
    </source>
</evidence>
<dbReference type="OrthoDB" id="68056at2759"/>
<feature type="domain" description="DALR anticodon binding" evidence="13">
    <location>
        <begin position="440"/>
        <end position="555"/>
    </location>
</feature>
<keyword evidence="3 12" id="KW-0436">Ligase</keyword>
<evidence type="ECO:0000256" key="6">
    <source>
        <dbReference type="ARBA" id="ARBA00022917"/>
    </source>
</evidence>
<dbReference type="PROSITE" id="PS00178">
    <property type="entry name" value="AA_TRNA_LIGASE_I"/>
    <property type="match status" value="1"/>
</dbReference>
<keyword evidence="7 12" id="KW-0030">Aminoacyl-tRNA synthetase</keyword>
<dbReference type="AlphaFoldDB" id="A0A5N4AGD8"/>
<comment type="similarity">
    <text evidence="1 12">Belongs to the class-I aminoacyl-tRNA synthetase family.</text>
</comment>
<evidence type="ECO:0000259" key="13">
    <source>
        <dbReference type="SMART" id="SM00836"/>
    </source>
</evidence>
<dbReference type="Pfam" id="PF05746">
    <property type="entry name" value="DALR_1"/>
    <property type="match status" value="1"/>
</dbReference>
<dbReference type="EC" id="6.1.1.19" evidence="2"/>
<evidence type="ECO:0000256" key="9">
    <source>
        <dbReference type="ARBA" id="ARBA00039495"/>
    </source>
</evidence>
<evidence type="ECO:0000256" key="10">
    <source>
        <dbReference type="ARBA" id="ARBA00049339"/>
    </source>
</evidence>
<dbReference type="EMBL" id="VVIM01000007">
    <property type="protein sequence ID" value="KAB0796420.1"/>
    <property type="molecule type" value="Genomic_DNA"/>
</dbReference>
<keyword evidence="4 12" id="KW-0547">Nucleotide-binding</keyword>
<reference evidence="14 15" key="1">
    <citation type="journal article" date="2018" name="Elife">
        <title>Firefly genomes illuminate parallel origins of bioluminescence in beetles.</title>
        <authorList>
            <person name="Fallon T.R."/>
            <person name="Lower S.E."/>
            <person name="Chang C.H."/>
            <person name="Bessho-Uehara M."/>
            <person name="Martin G.J."/>
            <person name="Bewick A.J."/>
            <person name="Behringer M."/>
            <person name="Debat H.J."/>
            <person name="Wong I."/>
            <person name="Day J.C."/>
            <person name="Suvorov A."/>
            <person name="Silva C.J."/>
            <person name="Stanger-Hall K.F."/>
            <person name="Hall D.W."/>
            <person name="Schmitz R.J."/>
            <person name="Nelson D.R."/>
            <person name="Lewis S.M."/>
            <person name="Shigenobu S."/>
            <person name="Bybee S.M."/>
            <person name="Larracuente A.M."/>
            <person name="Oba Y."/>
            <person name="Weng J.K."/>
        </authorList>
    </citation>
    <scope>NUCLEOTIDE SEQUENCE [LARGE SCALE GENOMIC DNA]</scope>
    <source>
        <strain evidence="14">1611_PpyrPB1</strain>
        <tissue evidence="14">Whole body</tissue>
    </source>
</reference>
<evidence type="ECO:0000313" key="14">
    <source>
        <dbReference type="EMBL" id="KAB0796420.1"/>
    </source>
</evidence>
<dbReference type="GO" id="GO:0032543">
    <property type="term" value="P:mitochondrial translation"/>
    <property type="evidence" value="ECO:0007669"/>
    <property type="project" value="TreeGrafter"/>
</dbReference>
<sequence>MFQVIESLRQSPNINPVQLKPLIQIGNPPSDNHIEFYLPINAIEQYLGIASVNDILKIQPDDIIKNIHCVKDRANRKISFEINRDIFVKDVIENSAAPDVNLTPKNIVIEYSSPNIAKPFHVGHLRSTIIGNFLANLHTYLNHKVTRLNYLGDWGTQFGFIRVGVNKLNFTEEDIKQNPTQLLYESYVHANQLAESDPKISELARGYFAKLESGSEADLQVWRSYIDYTISDLQATYDRLGVKFDEYNYESMYNVSHIKSVLDALSSKKLLNVDTDGKVNVNVNDRNICLIKSDGSSLYLTRDLAAAIDRFSKFNFDQMYYVVENGQNDHFNSLKGLLHLMDVPWSDRIKHIKFGRIHGMSTRKGKVVFLRDLLNEIQDLMLEKQMESPNTKVPITNGEISDVLGVSCVIVNDLKQRRQKDYTFSWDQALQVQGDSGAKLQYTHCRLCSLEENSGAVPVQVCKPEFLEQPDVTALVRELARFPDVLHKAQSQMEACVLVSYLFHLCNYINRAFKTLQVKDQEPELASQRLLLFSSARDVLGQGMQILGLKPLTKM</sequence>
<keyword evidence="15" id="KW-1185">Reference proteome</keyword>
<dbReference type="InterPro" id="IPR014729">
    <property type="entry name" value="Rossmann-like_a/b/a_fold"/>
</dbReference>
<evidence type="ECO:0000256" key="2">
    <source>
        <dbReference type="ARBA" id="ARBA00012837"/>
    </source>
</evidence>
<gene>
    <name evidence="14" type="ORF">PPYR_10481</name>
</gene>
<evidence type="ECO:0000313" key="15">
    <source>
        <dbReference type="Proteomes" id="UP000327044"/>
    </source>
</evidence>
<dbReference type="InterPro" id="IPR035684">
    <property type="entry name" value="ArgRS_core"/>
</dbReference>
<dbReference type="FunFam" id="3.40.50.620:FF:000058">
    <property type="entry name" value="Mitochondrial arginyl-tRNA synthetase"/>
    <property type="match status" value="1"/>
</dbReference>
<organism evidence="14 15">
    <name type="scientific">Photinus pyralis</name>
    <name type="common">Common eastern firefly</name>
    <name type="synonym">Lampyris pyralis</name>
    <dbReference type="NCBI Taxonomy" id="7054"/>
    <lineage>
        <taxon>Eukaryota</taxon>
        <taxon>Metazoa</taxon>
        <taxon>Ecdysozoa</taxon>
        <taxon>Arthropoda</taxon>
        <taxon>Hexapoda</taxon>
        <taxon>Insecta</taxon>
        <taxon>Pterygota</taxon>
        <taxon>Neoptera</taxon>
        <taxon>Endopterygota</taxon>
        <taxon>Coleoptera</taxon>
        <taxon>Polyphaga</taxon>
        <taxon>Elateriformia</taxon>
        <taxon>Elateroidea</taxon>
        <taxon>Lampyridae</taxon>
        <taxon>Lampyrinae</taxon>
        <taxon>Photinus</taxon>
    </lineage>
</organism>
<dbReference type="InterPro" id="IPR001412">
    <property type="entry name" value="aa-tRNA-synth_I_CS"/>
</dbReference>
<dbReference type="FunFam" id="1.10.730.10:FF:000006">
    <property type="entry name" value="Arginyl-tRNA synthetase 2, mitochondrial"/>
    <property type="match status" value="1"/>
</dbReference>
<evidence type="ECO:0000256" key="12">
    <source>
        <dbReference type="RuleBase" id="RU363038"/>
    </source>
</evidence>
<comment type="caution">
    <text evidence="14">The sequence shown here is derived from an EMBL/GenBank/DDBJ whole genome shotgun (WGS) entry which is preliminary data.</text>
</comment>
<dbReference type="PANTHER" id="PTHR11956:SF11">
    <property type="entry name" value="ARGININE--TRNA LIGASE, MITOCHONDRIAL-RELATED"/>
    <property type="match status" value="1"/>
</dbReference>
<dbReference type="InterPro" id="IPR009080">
    <property type="entry name" value="tRNAsynth_Ia_anticodon-bd"/>
</dbReference>